<evidence type="ECO:0000256" key="12">
    <source>
        <dbReference type="RuleBase" id="RU003688"/>
    </source>
</evidence>
<dbReference type="PROSITE" id="PS00692">
    <property type="entry name" value="NIFH_FRXC_2"/>
    <property type="match status" value="1"/>
</dbReference>
<evidence type="ECO:0000256" key="9">
    <source>
        <dbReference type="ARBA" id="ARBA00023004"/>
    </source>
</evidence>
<keyword evidence="7 12" id="KW-0547">Nucleotide-binding</keyword>
<dbReference type="PROSITE" id="PS00746">
    <property type="entry name" value="NIFH_FRXC_1"/>
    <property type="match status" value="1"/>
</dbReference>
<dbReference type="GO" id="GO:0046872">
    <property type="term" value="F:metal ion binding"/>
    <property type="evidence" value="ECO:0007669"/>
    <property type="project" value="UniProtKB-KW"/>
</dbReference>
<keyword evidence="9 12" id="KW-0408">Iron</keyword>
<dbReference type="RefSeq" id="WP_249328468.1">
    <property type="nucleotide sequence ID" value="NZ_CP060635.1"/>
</dbReference>
<sequence length="280" mass="30992">MKPIRIAFYGKGGIGKSTIASNVSAAFALQGKRVLHIGCDPKADSTRCLTGRRIPSVLEQLALKEAPSRNDLVWKGRFQVQCTEAGGPEAGAGCAGLGITTAMKELERTGVFEENWDVIVYDVLGDVVCGGFSVPMRRHYVDQVYVVTSSDFMALYAANNILKGIRRYSCGSHLLFGGLILNHVKSKTDLSVAQLFAEQTNAHLTEYFLESTAVKRMDFQRELLISACPGDPNSMRFKHLLQKIEDARLQEFPAPQPMEREALELFGQKIYEQGAAHDWF</sequence>
<dbReference type="Proteomes" id="UP000515860">
    <property type="component" value="Chromosome"/>
</dbReference>
<keyword evidence="8 12" id="KW-0067">ATP-binding</keyword>
<dbReference type="PANTHER" id="PTHR42864:SF2">
    <property type="entry name" value="LIGHT-INDEPENDENT PROTOCHLOROPHYLLIDE REDUCTASE IRON-SULFUR ATP-BINDING PROTEIN"/>
    <property type="match status" value="1"/>
</dbReference>
<gene>
    <name evidence="13" type="ORF">H9Q79_12955</name>
</gene>
<dbReference type="EMBL" id="CP060635">
    <property type="protein sequence ID" value="QNM07816.1"/>
    <property type="molecule type" value="Genomic_DNA"/>
</dbReference>
<evidence type="ECO:0000256" key="2">
    <source>
        <dbReference type="ARBA" id="ARBA00002234"/>
    </source>
</evidence>
<keyword evidence="14" id="KW-1185">Reference proteome</keyword>
<evidence type="ECO:0000256" key="8">
    <source>
        <dbReference type="ARBA" id="ARBA00022840"/>
    </source>
</evidence>
<evidence type="ECO:0000256" key="5">
    <source>
        <dbReference type="ARBA" id="ARBA00012773"/>
    </source>
</evidence>
<evidence type="ECO:0000256" key="6">
    <source>
        <dbReference type="ARBA" id="ARBA00022723"/>
    </source>
</evidence>
<proteinExistence type="inferred from homology"/>
<comment type="similarity">
    <text evidence="3 12">Belongs to the NifH/BchL/ChlL family.</text>
</comment>
<dbReference type="AlphaFoldDB" id="A0A7G9GAI4"/>
<dbReference type="InterPro" id="IPR027417">
    <property type="entry name" value="P-loop_NTPase"/>
</dbReference>
<evidence type="ECO:0000256" key="4">
    <source>
        <dbReference type="ARBA" id="ARBA00011738"/>
    </source>
</evidence>
<dbReference type="InterPro" id="IPR000392">
    <property type="entry name" value="NifH/frxC"/>
</dbReference>
<dbReference type="CDD" id="cd02040">
    <property type="entry name" value="NifH"/>
    <property type="match status" value="1"/>
</dbReference>
<keyword evidence="6 12" id="KW-0479">Metal-binding</keyword>
<dbReference type="GO" id="GO:0016163">
    <property type="term" value="F:nitrogenase activity"/>
    <property type="evidence" value="ECO:0007669"/>
    <property type="project" value="UniProtKB-EC"/>
</dbReference>
<evidence type="ECO:0000256" key="11">
    <source>
        <dbReference type="ARBA" id="ARBA00047967"/>
    </source>
</evidence>
<protein>
    <recommendedName>
        <fullName evidence="5">nitrogenase</fullName>
        <ecNumber evidence="5">1.18.6.1</ecNumber>
    </recommendedName>
</protein>
<evidence type="ECO:0000313" key="14">
    <source>
        <dbReference type="Proteomes" id="UP000515860"/>
    </source>
</evidence>
<dbReference type="PIRSF" id="PIRSF000363">
    <property type="entry name" value="Nitrogenase_iron"/>
    <property type="match status" value="1"/>
</dbReference>
<comment type="catalytic activity">
    <reaction evidence="11">
        <text>N2 + 8 reduced [2Fe-2S]-[ferredoxin] + 16 ATP + 16 H2O = H2 + 8 oxidized [2Fe-2S]-[ferredoxin] + 2 NH4(+) + 16 ADP + 16 phosphate + 6 H(+)</text>
        <dbReference type="Rhea" id="RHEA:21448"/>
        <dbReference type="Rhea" id="RHEA-COMP:10000"/>
        <dbReference type="Rhea" id="RHEA-COMP:10001"/>
        <dbReference type="ChEBI" id="CHEBI:15377"/>
        <dbReference type="ChEBI" id="CHEBI:15378"/>
        <dbReference type="ChEBI" id="CHEBI:17997"/>
        <dbReference type="ChEBI" id="CHEBI:18276"/>
        <dbReference type="ChEBI" id="CHEBI:28938"/>
        <dbReference type="ChEBI" id="CHEBI:30616"/>
        <dbReference type="ChEBI" id="CHEBI:33737"/>
        <dbReference type="ChEBI" id="CHEBI:33738"/>
        <dbReference type="ChEBI" id="CHEBI:43474"/>
        <dbReference type="ChEBI" id="CHEBI:456216"/>
        <dbReference type="EC" id="1.18.6.1"/>
    </reaction>
</comment>
<name>A0A7G9GAI4_9FIRM</name>
<keyword evidence="10 12" id="KW-0411">Iron-sulfur</keyword>
<dbReference type="PRINTS" id="PR00091">
    <property type="entry name" value="NITROGNASEII"/>
</dbReference>
<dbReference type="PANTHER" id="PTHR42864">
    <property type="entry name" value="LIGHT-INDEPENDENT PROTOCHLOROPHYLLIDE REDUCTASE IRON-SULFUR ATP-BINDING PROTEIN"/>
    <property type="match status" value="1"/>
</dbReference>
<dbReference type="KEGG" id="whj:H9Q79_12955"/>
<dbReference type="EC" id="1.18.6.1" evidence="5"/>
<comment type="subunit">
    <text evidence="4">Homodimer.</text>
</comment>
<reference evidence="13 14" key="1">
    <citation type="submission" date="2020-08" db="EMBL/GenBank/DDBJ databases">
        <authorList>
            <person name="Liu C."/>
            <person name="Sun Q."/>
        </authorList>
    </citation>
    <scope>NUCLEOTIDE SEQUENCE [LARGE SCALE GENOMIC DNA]</scope>
    <source>
        <strain evidence="13 14">NSJ-29</strain>
    </source>
</reference>
<evidence type="ECO:0000256" key="10">
    <source>
        <dbReference type="ARBA" id="ARBA00023014"/>
    </source>
</evidence>
<evidence type="ECO:0000256" key="7">
    <source>
        <dbReference type="ARBA" id="ARBA00022741"/>
    </source>
</evidence>
<dbReference type="InterPro" id="IPR030655">
    <property type="entry name" value="NifH/chlL_CS"/>
</dbReference>
<dbReference type="GO" id="GO:0005524">
    <property type="term" value="F:ATP binding"/>
    <property type="evidence" value="ECO:0007669"/>
    <property type="project" value="UniProtKB-KW"/>
</dbReference>
<evidence type="ECO:0000256" key="3">
    <source>
        <dbReference type="ARBA" id="ARBA00005504"/>
    </source>
</evidence>
<dbReference type="Pfam" id="PF00142">
    <property type="entry name" value="Fer4_NifH"/>
    <property type="match status" value="1"/>
</dbReference>
<keyword evidence="12" id="KW-0560">Oxidoreductase</keyword>
<comment type="function">
    <text evidence="2">The key enzymatic reactions in nitrogen fixation are catalyzed by the nitrogenase complex, which has 2 components: the iron protein and the molybdenum-iron protein.</text>
</comment>
<accession>A0A7G9GAI4</accession>
<dbReference type="PROSITE" id="PS51026">
    <property type="entry name" value="NIFH_FRXC_3"/>
    <property type="match status" value="1"/>
</dbReference>
<organism evidence="13 14">
    <name type="scientific">Wansuia hejianensis</name>
    <dbReference type="NCBI Taxonomy" id="2763667"/>
    <lineage>
        <taxon>Bacteria</taxon>
        <taxon>Bacillati</taxon>
        <taxon>Bacillota</taxon>
        <taxon>Clostridia</taxon>
        <taxon>Lachnospirales</taxon>
        <taxon>Lachnospiraceae</taxon>
        <taxon>Wansuia</taxon>
    </lineage>
</organism>
<dbReference type="Gene3D" id="3.40.50.300">
    <property type="entry name" value="P-loop containing nucleotide triphosphate hydrolases"/>
    <property type="match status" value="1"/>
</dbReference>
<dbReference type="SUPFAM" id="SSF52540">
    <property type="entry name" value="P-loop containing nucleoside triphosphate hydrolases"/>
    <property type="match status" value="1"/>
</dbReference>
<keyword evidence="12" id="KW-0004">4Fe-4S</keyword>
<dbReference type="GO" id="GO:0051539">
    <property type="term" value="F:4 iron, 4 sulfur cluster binding"/>
    <property type="evidence" value="ECO:0007669"/>
    <property type="project" value="UniProtKB-KW"/>
</dbReference>
<comment type="cofactor">
    <cofactor evidence="1">
        <name>[4Fe-4S] cluster</name>
        <dbReference type="ChEBI" id="CHEBI:49883"/>
    </cofactor>
</comment>
<evidence type="ECO:0000313" key="13">
    <source>
        <dbReference type="EMBL" id="QNM07816.1"/>
    </source>
</evidence>
<evidence type="ECO:0000256" key="1">
    <source>
        <dbReference type="ARBA" id="ARBA00001966"/>
    </source>
</evidence>